<keyword evidence="3" id="KW-0863">Zinc-finger</keyword>
<dbReference type="PANTHER" id="PTHR46481:SF10">
    <property type="entry name" value="ZINC FINGER BED DOMAIN-CONTAINING PROTEIN 39"/>
    <property type="match status" value="1"/>
</dbReference>
<gene>
    <name evidence="6" type="ORF">GMARGA_LOCUS21906</name>
</gene>
<protein>
    <submittedName>
        <fullName evidence="6">34226_t:CDS:1</fullName>
    </submittedName>
</protein>
<keyword evidence="7" id="KW-1185">Reference proteome</keyword>
<keyword evidence="2" id="KW-0479">Metal-binding</keyword>
<evidence type="ECO:0000256" key="4">
    <source>
        <dbReference type="ARBA" id="ARBA00022833"/>
    </source>
</evidence>
<comment type="subcellular location">
    <subcellularLocation>
        <location evidence="1">Nucleus</location>
    </subcellularLocation>
</comment>
<keyword evidence="5" id="KW-0539">Nucleus</keyword>
<evidence type="ECO:0000256" key="3">
    <source>
        <dbReference type="ARBA" id="ARBA00022771"/>
    </source>
</evidence>
<evidence type="ECO:0000313" key="7">
    <source>
        <dbReference type="Proteomes" id="UP000789901"/>
    </source>
</evidence>
<proteinExistence type="predicted"/>
<dbReference type="PANTHER" id="PTHR46481">
    <property type="entry name" value="ZINC FINGER BED DOMAIN-CONTAINING PROTEIN 4"/>
    <property type="match status" value="1"/>
</dbReference>
<accession>A0ABN7VRQ2</accession>
<name>A0ABN7VRQ2_GIGMA</name>
<dbReference type="InterPro" id="IPR012337">
    <property type="entry name" value="RNaseH-like_sf"/>
</dbReference>
<comment type="caution">
    <text evidence="6">The sequence shown here is derived from an EMBL/GenBank/DDBJ whole genome shotgun (WGS) entry which is preliminary data.</text>
</comment>
<reference evidence="6 7" key="1">
    <citation type="submission" date="2021-06" db="EMBL/GenBank/DDBJ databases">
        <authorList>
            <person name="Kallberg Y."/>
            <person name="Tangrot J."/>
            <person name="Rosling A."/>
        </authorList>
    </citation>
    <scope>NUCLEOTIDE SEQUENCE [LARGE SCALE GENOMIC DNA]</scope>
    <source>
        <strain evidence="6 7">120-4 pot B 10/14</strain>
    </source>
</reference>
<evidence type="ECO:0000256" key="2">
    <source>
        <dbReference type="ARBA" id="ARBA00022723"/>
    </source>
</evidence>
<organism evidence="6 7">
    <name type="scientific">Gigaspora margarita</name>
    <dbReference type="NCBI Taxonomy" id="4874"/>
    <lineage>
        <taxon>Eukaryota</taxon>
        <taxon>Fungi</taxon>
        <taxon>Fungi incertae sedis</taxon>
        <taxon>Mucoromycota</taxon>
        <taxon>Glomeromycotina</taxon>
        <taxon>Glomeromycetes</taxon>
        <taxon>Diversisporales</taxon>
        <taxon>Gigasporaceae</taxon>
        <taxon>Gigaspora</taxon>
    </lineage>
</organism>
<dbReference type="Proteomes" id="UP000789901">
    <property type="component" value="Unassembled WGS sequence"/>
</dbReference>
<dbReference type="SUPFAM" id="SSF53098">
    <property type="entry name" value="Ribonuclease H-like"/>
    <property type="match status" value="1"/>
</dbReference>
<evidence type="ECO:0000256" key="5">
    <source>
        <dbReference type="ARBA" id="ARBA00023242"/>
    </source>
</evidence>
<keyword evidence="4" id="KW-0862">Zinc</keyword>
<sequence>MSASDLEETSQTENSQEIDPISKVSQFEIAKYWKYFEVEREKKLNIYRAVVEWLVVDNRLFDIINSKGFCRFMLCQTISLTTDLWTARNKTGYIGVTTHWLNDQFELNKILLCLEQMPYPYMGLVIREFLIYIVSDFNLLTKVLYIVIDNGSNMYHQIQCIQDLVKFFDSPKQSQRLDNAQAEKCKNKQRNLSDSNLTLSDDSDWLLIELRPAIKWLLVMLPLQEDLDSRRDGQKIQNLMLHDNEWKLVEKLIELLEPFNSATEYFSAGYDNDEGINILKFDLNLYLYIATDFDYDNVSFNIQRNRLENDPEIIVNKVQIIIYNSLFEYWNRPSQICLLATLLNPQLKEMTFTNDDVCDHTIEECRLQLRQLISPPEEHPISSNLTNISSNNMFKNIIFGKSQRSQESMDELDYYLDFRWTPVAPSDSNPLLW</sequence>
<evidence type="ECO:0000256" key="1">
    <source>
        <dbReference type="ARBA" id="ARBA00004123"/>
    </source>
</evidence>
<dbReference type="EMBL" id="CAJVQB010020671">
    <property type="protein sequence ID" value="CAG8795067.1"/>
    <property type="molecule type" value="Genomic_DNA"/>
</dbReference>
<evidence type="ECO:0000313" key="6">
    <source>
        <dbReference type="EMBL" id="CAG8795067.1"/>
    </source>
</evidence>
<dbReference type="InterPro" id="IPR052035">
    <property type="entry name" value="ZnF_BED_domain_contain"/>
</dbReference>